<keyword evidence="4" id="KW-0285">Flavoprotein</keyword>
<sequence>MAYQMDRPLRVAVVGAGPAGIYAADALVGSDLPVTVDVYDRLPAPYGLVRYGVAPDHPKIQSISEKLRLVLERPELRFFGNVRVGEDLALDDMRRLYDAVLFSTGIPGHRDLGVAGEELPGCQPAADFVSWYNGHPDALPARPLESERVAVIGAGNVALDVARMLVTHADDLASTDVPDAVLAALRTNKVTDVYVVGRRGPAYAKFTAPELRELPELVDVDLIVDPDDMVLDEPSQQLVDTNRKVRTNVNLFTEWSKRPPTGASRRLHLLFWRKLKDVAGSDDVSAIRFERAQPGSAHFGEIETIEVQSVFAAIGYEGQPLPGLPFDPASGTVPHTAGRVIDMPGLYVAGWVKRGPIGVIGNNKADAVETVRSLLADAESLPPAASPDPAAVTALLESRHVPYVTWNDWLRLDAHELSRGESQGRTRSKINDRTEMLGICRPV</sequence>
<proteinExistence type="inferred from homology"/>
<dbReference type="Gene3D" id="3.50.50.60">
    <property type="entry name" value="FAD/NAD(P)-binding domain"/>
    <property type="match status" value="1"/>
</dbReference>
<evidence type="ECO:0000256" key="3">
    <source>
        <dbReference type="ARBA" id="ARBA00013223"/>
    </source>
</evidence>
<evidence type="ECO:0000256" key="4">
    <source>
        <dbReference type="ARBA" id="ARBA00022630"/>
    </source>
</evidence>
<keyword evidence="6" id="KW-0521">NADP</keyword>
<dbReference type="InterPro" id="IPR021163">
    <property type="entry name" value="Ferredox_Rdtase_adrenod"/>
</dbReference>
<evidence type="ECO:0000313" key="10">
    <source>
        <dbReference type="EMBL" id="GAA1671046.1"/>
    </source>
</evidence>
<dbReference type="InterPro" id="IPR036188">
    <property type="entry name" value="FAD/NAD-bd_sf"/>
</dbReference>
<dbReference type="InterPro" id="IPR023753">
    <property type="entry name" value="FAD/NAD-binding_dom"/>
</dbReference>
<dbReference type="Pfam" id="PF07992">
    <property type="entry name" value="Pyr_redox_2"/>
    <property type="match status" value="1"/>
</dbReference>
<feature type="domain" description="FAD/NAD(P)-binding" evidence="9">
    <location>
        <begin position="10"/>
        <end position="170"/>
    </location>
</feature>
<evidence type="ECO:0000256" key="1">
    <source>
        <dbReference type="ARBA" id="ARBA00001974"/>
    </source>
</evidence>
<evidence type="ECO:0000256" key="7">
    <source>
        <dbReference type="ARBA" id="ARBA00023002"/>
    </source>
</evidence>
<organism evidence="10 11">
    <name type="scientific">Fodinicola feengrottensis</name>
    <dbReference type="NCBI Taxonomy" id="435914"/>
    <lineage>
        <taxon>Bacteria</taxon>
        <taxon>Bacillati</taxon>
        <taxon>Actinomycetota</taxon>
        <taxon>Actinomycetes</taxon>
        <taxon>Mycobacteriales</taxon>
        <taxon>Fodinicola</taxon>
    </lineage>
</organism>
<evidence type="ECO:0000256" key="6">
    <source>
        <dbReference type="ARBA" id="ARBA00022857"/>
    </source>
</evidence>
<keyword evidence="5" id="KW-0274">FAD</keyword>
<evidence type="ECO:0000256" key="8">
    <source>
        <dbReference type="ARBA" id="ARBA00047776"/>
    </source>
</evidence>
<keyword evidence="7" id="KW-0560">Oxidoreductase</keyword>
<comment type="cofactor">
    <cofactor evidence="1">
        <name>FAD</name>
        <dbReference type="ChEBI" id="CHEBI:57692"/>
    </cofactor>
</comment>
<dbReference type="PANTHER" id="PTHR48467">
    <property type="entry name" value="GLUTAMATE SYNTHASE 1 [NADH], CHLOROPLASTIC-LIKE"/>
    <property type="match status" value="1"/>
</dbReference>
<dbReference type="InterPro" id="IPR055275">
    <property type="entry name" value="Ferredox_Rdtase"/>
</dbReference>
<evidence type="ECO:0000313" key="11">
    <source>
        <dbReference type="Proteomes" id="UP001500618"/>
    </source>
</evidence>
<keyword evidence="11" id="KW-1185">Reference proteome</keyword>
<dbReference type="PRINTS" id="PR00419">
    <property type="entry name" value="ADXRDTASE"/>
</dbReference>
<dbReference type="SUPFAM" id="SSF51971">
    <property type="entry name" value="Nucleotide-binding domain"/>
    <property type="match status" value="2"/>
</dbReference>
<comment type="caution">
    <text evidence="10">The sequence shown here is derived from an EMBL/GenBank/DDBJ whole genome shotgun (WGS) entry which is preliminary data.</text>
</comment>
<dbReference type="Proteomes" id="UP001500618">
    <property type="component" value="Unassembled WGS sequence"/>
</dbReference>
<dbReference type="Gene3D" id="3.40.50.720">
    <property type="entry name" value="NAD(P)-binding Rossmann-like Domain"/>
    <property type="match status" value="1"/>
</dbReference>
<evidence type="ECO:0000259" key="9">
    <source>
        <dbReference type="Pfam" id="PF07992"/>
    </source>
</evidence>
<dbReference type="EC" id="1.18.1.2" evidence="3"/>
<gene>
    <name evidence="10" type="ORF">GCM10009765_20550</name>
</gene>
<comment type="catalytic activity">
    <reaction evidence="8">
        <text>2 reduced [2Fe-2S]-[ferredoxin] + NADP(+) + H(+) = 2 oxidized [2Fe-2S]-[ferredoxin] + NADPH</text>
        <dbReference type="Rhea" id="RHEA:20125"/>
        <dbReference type="Rhea" id="RHEA-COMP:10000"/>
        <dbReference type="Rhea" id="RHEA-COMP:10001"/>
        <dbReference type="ChEBI" id="CHEBI:15378"/>
        <dbReference type="ChEBI" id="CHEBI:33737"/>
        <dbReference type="ChEBI" id="CHEBI:33738"/>
        <dbReference type="ChEBI" id="CHEBI:57783"/>
        <dbReference type="ChEBI" id="CHEBI:58349"/>
        <dbReference type="EC" id="1.18.1.2"/>
    </reaction>
</comment>
<reference evidence="11" key="1">
    <citation type="journal article" date="2019" name="Int. J. Syst. Evol. Microbiol.">
        <title>The Global Catalogue of Microorganisms (GCM) 10K type strain sequencing project: providing services to taxonomists for standard genome sequencing and annotation.</title>
        <authorList>
            <consortium name="The Broad Institute Genomics Platform"/>
            <consortium name="The Broad Institute Genome Sequencing Center for Infectious Disease"/>
            <person name="Wu L."/>
            <person name="Ma J."/>
        </authorList>
    </citation>
    <scope>NUCLEOTIDE SEQUENCE [LARGE SCALE GENOMIC DNA]</scope>
    <source>
        <strain evidence="11">JCM 14718</strain>
    </source>
</reference>
<comment type="similarity">
    <text evidence="2">Belongs to the ferredoxin--NADP reductase type 1 family.</text>
</comment>
<protein>
    <recommendedName>
        <fullName evidence="3">ferredoxin--NADP(+) reductase</fullName>
        <ecNumber evidence="3">1.18.1.2</ecNumber>
    </recommendedName>
</protein>
<dbReference type="PANTHER" id="PTHR48467:SF1">
    <property type="entry name" value="GLUTAMATE SYNTHASE 1 [NADH], CHLOROPLASTIC-LIKE"/>
    <property type="match status" value="1"/>
</dbReference>
<accession>A0ABP4SK86</accession>
<dbReference type="EMBL" id="BAAANY010000008">
    <property type="protein sequence ID" value="GAA1671046.1"/>
    <property type="molecule type" value="Genomic_DNA"/>
</dbReference>
<dbReference type="PIRSF" id="PIRSF000362">
    <property type="entry name" value="FNR"/>
    <property type="match status" value="1"/>
</dbReference>
<evidence type="ECO:0000256" key="2">
    <source>
        <dbReference type="ARBA" id="ARBA00008312"/>
    </source>
</evidence>
<name>A0ABP4SK86_9ACTN</name>
<evidence type="ECO:0000256" key="5">
    <source>
        <dbReference type="ARBA" id="ARBA00022827"/>
    </source>
</evidence>